<dbReference type="Pfam" id="PF06013">
    <property type="entry name" value="WXG100"/>
    <property type="match status" value="1"/>
</dbReference>
<dbReference type="AlphaFoldDB" id="A0A2A5S534"/>
<evidence type="ECO:0000313" key="4">
    <source>
        <dbReference type="Proteomes" id="UP000218282"/>
    </source>
</evidence>
<proteinExistence type="inferred from homology"/>
<dbReference type="InterPro" id="IPR036689">
    <property type="entry name" value="ESAT-6-like_sf"/>
</dbReference>
<evidence type="ECO:0000256" key="1">
    <source>
        <dbReference type="RuleBase" id="RU362001"/>
    </source>
</evidence>
<protein>
    <recommendedName>
        <fullName evidence="1">ESAT-6-like protein</fullName>
    </recommendedName>
</protein>
<comment type="similarity">
    <text evidence="1">Belongs to the WXG100 family.</text>
</comment>
<dbReference type="NCBIfam" id="TIGR03930">
    <property type="entry name" value="WXG100_ESAT6"/>
    <property type="match status" value="1"/>
</dbReference>
<accession>A0A2A5S534</accession>
<dbReference type="Proteomes" id="UP000218282">
    <property type="component" value="Unassembled WGS sequence"/>
</dbReference>
<feature type="coiled-coil region" evidence="2">
    <location>
        <begin position="62"/>
        <end position="89"/>
    </location>
</feature>
<keyword evidence="2" id="KW-0175">Coiled coil</keyword>
<reference evidence="3 4" key="1">
    <citation type="submission" date="2014-12" db="EMBL/GenBank/DDBJ databases">
        <title>Draft genome sequences of 10 type strains of Lactococcus.</title>
        <authorList>
            <person name="Sun Z."/>
            <person name="Zhong Z."/>
            <person name="Liu W."/>
            <person name="Zhang W."/>
            <person name="Zhang H."/>
        </authorList>
    </citation>
    <scope>NUCLEOTIDE SEQUENCE [LARGE SCALE GENOMIC DNA]</scope>
    <source>
        <strain evidence="3 4">DSM 6634</strain>
    </source>
</reference>
<gene>
    <name evidence="3" type="ORF">RU86_GL001599</name>
</gene>
<dbReference type="Gene3D" id="1.10.287.1060">
    <property type="entry name" value="ESAT-6-like"/>
    <property type="match status" value="1"/>
</dbReference>
<dbReference type="SUPFAM" id="SSF140453">
    <property type="entry name" value="EsxAB dimer-like"/>
    <property type="match status" value="1"/>
</dbReference>
<name>A0A2A5S534_9LACT</name>
<evidence type="ECO:0000313" key="3">
    <source>
        <dbReference type="EMBL" id="PCS08574.1"/>
    </source>
</evidence>
<dbReference type="EMBL" id="JXJW01000003">
    <property type="protein sequence ID" value="PCS08574.1"/>
    <property type="molecule type" value="Genomic_DNA"/>
</dbReference>
<keyword evidence="4" id="KW-1185">Reference proteome</keyword>
<sequence>MEAKVIIMAQISVTPEELKEQAQVYVRSKEDIELAIQNVNRMNDTIAQEWKGAAFEAYLEQYNQLYVNVQKFEDLLADINQQLTRYADTIAERDAQDAQSFGF</sequence>
<comment type="caution">
    <text evidence="3">The sequence shown here is derived from an EMBL/GenBank/DDBJ whole genome shotgun (WGS) entry which is preliminary data.</text>
</comment>
<organism evidence="3 4">
    <name type="scientific">Pseudolactococcus piscium</name>
    <dbReference type="NCBI Taxonomy" id="1364"/>
    <lineage>
        <taxon>Bacteria</taxon>
        <taxon>Bacillati</taxon>
        <taxon>Bacillota</taxon>
        <taxon>Bacilli</taxon>
        <taxon>Lactobacillales</taxon>
        <taxon>Streptococcaceae</taxon>
        <taxon>Pseudolactococcus</taxon>
    </lineage>
</organism>
<evidence type="ECO:0000256" key="2">
    <source>
        <dbReference type="SAM" id="Coils"/>
    </source>
</evidence>
<dbReference type="InterPro" id="IPR010310">
    <property type="entry name" value="T7SS_ESAT-6-like"/>
</dbReference>